<name>A0A814HUW5_9BILA</name>
<dbReference type="InterPro" id="IPR016135">
    <property type="entry name" value="UBQ-conjugating_enzyme/RWD"/>
</dbReference>
<evidence type="ECO:0000313" key="6">
    <source>
        <dbReference type="Proteomes" id="UP000663854"/>
    </source>
</evidence>
<dbReference type="Proteomes" id="UP000663864">
    <property type="component" value="Unassembled WGS sequence"/>
</dbReference>
<dbReference type="Pfam" id="PF00179">
    <property type="entry name" value="UQ_con"/>
    <property type="match status" value="1"/>
</dbReference>
<dbReference type="Gene3D" id="3.10.110.10">
    <property type="entry name" value="Ubiquitin Conjugating Enzyme"/>
    <property type="match status" value="1"/>
</dbReference>
<dbReference type="InterPro" id="IPR050113">
    <property type="entry name" value="Ub_conjugating_enzyme"/>
</dbReference>
<gene>
    <name evidence="5" type="ORF">JBS370_LOCUS1692</name>
    <name evidence="4" type="ORF">JXQ802_LOCUS24311</name>
    <name evidence="3" type="ORF">PYM288_LOCUS15310</name>
    <name evidence="2" type="ORF">ZHD862_LOCUS9841</name>
</gene>
<evidence type="ECO:0000313" key="3">
    <source>
        <dbReference type="EMBL" id="CAF1014918.1"/>
    </source>
</evidence>
<dbReference type="Proteomes" id="UP000663836">
    <property type="component" value="Unassembled WGS sequence"/>
</dbReference>
<accession>A0A814HUW5</accession>
<proteinExistence type="predicted"/>
<sequence length="151" mass="16936">MAAAPSRQTQRIQRDLRALDENPLPFIQNLNLTFNDGMNQLTGILIGPDNSPYTGGYFRFIISFPPEYPFKPPDFCFQTAICHPNVHSKEGNACTDQLNATWAPSVTLSKLFTEMHSLLAKPIYEIPIEDDPLTGKGPEKARLWTAQFAQP</sequence>
<dbReference type="AlphaFoldDB" id="A0A814HUW5"/>
<comment type="caution">
    <text evidence="3">The sequence shown here is derived from an EMBL/GenBank/DDBJ whole genome shotgun (WGS) entry which is preliminary data.</text>
</comment>
<reference evidence="3" key="1">
    <citation type="submission" date="2021-02" db="EMBL/GenBank/DDBJ databases">
        <authorList>
            <person name="Nowell W R."/>
        </authorList>
    </citation>
    <scope>NUCLEOTIDE SEQUENCE</scope>
</reference>
<evidence type="ECO:0000313" key="2">
    <source>
        <dbReference type="EMBL" id="CAF0947946.1"/>
    </source>
</evidence>
<dbReference type="PROSITE" id="PS50127">
    <property type="entry name" value="UBC_2"/>
    <property type="match status" value="1"/>
</dbReference>
<dbReference type="EMBL" id="CAJNOL010000785">
    <property type="protein sequence ID" value="CAF1199031.1"/>
    <property type="molecule type" value="Genomic_DNA"/>
</dbReference>
<dbReference type="CDD" id="cd00195">
    <property type="entry name" value="UBCc_UEV"/>
    <property type="match status" value="1"/>
</dbReference>
<dbReference type="InterPro" id="IPR000608">
    <property type="entry name" value="UBC"/>
</dbReference>
<feature type="domain" description="UBC core" evidence="1">
    <location>
        <begin position="7"/>
        <end position="151"/>
    </location>
</feature>
<dbReference type="EMBL" id="CAJOBD010000060">
    <property type="protein sequence ID" value="CAF3558011.1"/>
    <property type="molecule type" value="Genomic_DNA"/>
</dbReference>
<dbReference type="PANTHER" id="PTHR24067">
    <property type="entry name" value="UBIQUITIN-CONJUGATING ENZYME E2"/>
    <property type="match status" value="1"/>
</dbReference>
<dbReference type="SUPFAM" id="SSF54495">
    <property type="entry name" value="UBC-like"/>
    <property type="match status" value="1"/>
</dbReference>
<protein>
    <recommendedName>
        <fullName evidence="1">UBC core domain-containing protein</fullName>
    </recommendedName>
</protein>
<evidence type="ECO:0000313" key="7">
    <source>
        <dbReference type="Proteomes" id="UP000663870"/>
    </source>
</evidence>
<evidence type="ECO:0000259" key="1">
    <source>
        <dbReference type="PROSITE" id="PS50127"/>
    </source>
</evidence>
<dbReference type="Proteomes" id="UP000663854">
    <property type="component" value="Unassembled WGS sequence"/>
</dbReference>
<evidence type="ECO:0000313" key="4">
    <source>
        <dbReference type="EMBL" id="CAF1199031.1"/>
    </source>
</evidence>
<keyword evidence="7" id="KW-1185">Reference proteome</keyword>
<dbReference type="EMBL" id="CAJNOT010000343">
    <property type="protein sequence ID" value="CAF0947946.1"/>
    <property type="molecule type" value="Genomic_DNA"/>
</dbReference>
<dbReference type="SMART" id="SM00212">
    <property type="entry name" value="UBCc"/>
    <property type="match status" value="1"/>
</dbReference>
<organism evidence="3 6">
    <name type="scientific">Rotaria sordida</name>
    <dbReference type="NCBI Taxonomy" id="392033"/>
    <lineage>
        <taxon>Eukaryota</taxon>
        <taxon>Metazoa</taxon>
        <taxon>Spiralia</taxon>
        <taxon>Gnathifera</taxon>
        <taxon>Rotifera</taxon>
        <taxon>Eurotatoria</taxon>
        <taxon>Bdelloidea</taxon>
        <taxon>Philodinida</taxon>
        <taxon>Philodinidae</taxon>
        <taxon>Rotaria</taxon>
    </lineage>
</organism>
<dbReference type="EMBL" id="CAJNOH010000363">
    <property type="protein sequence ID" value="CAF1014918.1"/>
    <property type="molecule type" value="Genomic_DNA"/>
</dbReference>
<evidence type="ECO:0000313" key="5">
    <source>
        <dbReference type="EMBL" id="CAF3558011.1"/>
    </source>
</evidence>
<dbReference type="Proteomes" id="UP000663870">
    <property type="component" value="Unassembled WGS sequence"/>
</dbReference>